<gene>
    <name evidence="2" type="ORF">LTR84_005267</name>
</gene>
<name>A0AAV9NPP8_9EURO</name>
<dbReference type="Proteomes" id="UP001358417">
    <property type="component" value="Unassembled WGS sequence"/>
</dbReference>
<organism evidence="2 3">
    <name type="scientific">Exophiala bonariae</name>
    <dbReference type="NCBI Taxonomy" id="1690606"/>
    <lineage>
        <taxon>Eukaryota</taxon>
        <taxon>Fungi</taxon>
        <taxon>Dikarya</taxon>
        <taxon>Ascomycota</taxon>
        <taxon>Pezizomycotina</taxon>
        <taxon>Eurotiomycetes</taxon>
        <taxon>Chaetothyriomycetidae</taxon>
        <taxon>Chaetothyriales</taxon>
        <taxon>Herpotrichiellaceae</taxon>
        <taxon>Exophiala</taxon>
    </lineage>
</organism>
<feature type="compositionally biased region" description="Polar residues" evidence="1">
    <location>
        <begin position="175"/>
        <end position="184"/>
    </location>
</feature>
<accession>A0AAV9NPP8</accession>
<evidence type="ECO:0000313" key="3">
    <source>
        <dbReference type="Proteomes" id="UP001358417"/>
    </source>
</evidence>
<keyword evidence="3" id="KW-1185">Reference proteome</keyword>
<dbReference type="EMBL" id="JAVRRD010000002">
    <property type="protein sequence ID" value="KAK5063190.1"/>
    <property type="molecule type" value="Genomic_DNA"/>
</dbReference>
<feature type="region of interest" description="Disordered" evidence="1">
    <location>
        <begin position="58"/>
        <end position="247"/>
    </location>
</feature>
<evidence type="ECO:0000313" key="2">
    <source>
        <dbReference type="EMBL" id="KAK5063190.1"/>
    </source>
</evidence>
<comment type="caution">
    <text evidence="2">The sequence shown here is derived from an EMBL/GenBank/DDBJ whole genome shotgun (WGS) entry which is preliminary data.</text>
</comment>
<proteinExistence type="predicted"/>
<feature type="compositionally biased region" description="Basic residues" evidence="1">
    <location>
        <begin position="276"/>
        <end position="285"/>
    </location>
</feature>
<feature type="compositionally biased region" description="Basic and acidic residues" evidence="1">
    <location>
        <begin position="91"/>
        <end position="116"/>
    </location>
</feature>
<dbReference type="RefSeq" id="XP_064711462.1">
    <property type="nucleotide sequence ID" value="XM_064848838.1"/>
</dbReference>
<feature type="region of interest" description="Disordered" evidence="1">
    <location>
        <begin position="264"/>
        <end position="318"/>
    </location>
</feature>
<feature type="compositionally biased region" description="Low complexity" evidence="1">
    <location>
        <begin position="148"/>
        <end position="162"/>
    </location>
</feature>
<reference evidence="2 3" key="1">
    <citation type="submission" date="2023-08" db="EMBL/GenBank/DDBJ databases">
        <title>Black Yeasts Isolated from many extreme environments.</title>
        <authorList>
            <person name="Coleine C."/>
            <person name="Stajich J.E."/>
            <person name="Selbmann L."/>
        </authorList>
    </citation>
    <scope>NUCLEOTIDE SEQUENCE [LARGE SCALE GENOMIC DNA]</scope>
    <source>
        <strain evidence="2 3">CCFEE 5792</strain>
    </source>
</reference>
<feature type="compositionally biased region" description="Basic and acidic residues" evidence="1">
    <location>
        <begin position="292"/>
        <end position="315"/>
    </location>
</feature>
<dbReference type="GeneID" id="89973445"/>
<dbReference type="AlphaFoldDB" id="A0AAV9NPP8"/>
<sequence>MSSTASDSQEDHFPVTVTATAAMPRLASSAPLSDIYLTEFDDSLSALQTHPTTQCEANTLSERDEMNTTWFRPRRVASGSSSGGTVYVSPTEHELQDEPHEFPHFREVASDEDPHNDAYNSDEFSDDEGPTTAQKAQKPIAAKKKRFSSSQQSKATSSASASAKRHRKAQDHEQNTSPMLSSSPRSEKIRVKRPRLQDIEDGDADAVTPEPVNYESIEEATKQDPTPASGRTLRKKTIQQTHPYQFERIQYNLEKATGVAANSEDIEEMIDSTPKQKPKARRSSGRRPGGNKADKANKKSKSKREQTGEPKRGRSDSLISVTSSVRPIDVLEKTTIQIWLDGFPHGAAPVGLSKVENIDQLIDRMIDNWDWKFEGKVFSHAIASFPWLSKESNILIRPGMTDSFLKLVGEVKTAPTWTETAEDKEKSCEVKVTVFLQARK</sequence>
<protein>
    <submittedName>
        <fullName evidence="2">Uncharacterized protein</fullName>
    </submittedName>
</protein>
<evidence type="ECO:0000256" key="1">
    <source>
        <dbReference type="SAM" id="MobiDB-lite"/>
    </source>
</evidence>